<name>A0A1H0AVG1_9RHOB</name>
<dbReference type="SMART" id="SM00342">
    <property type="entry name" value="HTH_ARAC"/>
    <property type="match status" value="1"/>
</dbReference>
<keyword evidence="1" id="KW-0805">Transcription regulation</keyword>
<dbReference type="PANTHER" id="PTHR46796">
    <property type="entry name" value="HTH-TYPE TRANSCRIPTIONAL ACTIVATOR RHAS-RELATED"/>
    <property type="match status" value="1"/>
</dbReference>
<organism evidence="5 6">
    <name type="scientific">Lutimaribacter pacificus</name>
    <dbReference type="NCBI Taxonomy" id="391948"/>
    <lineage>
        <taxon>Bacteria</taxon>
        <taxon>Pseudomonadati</taxon>
        <taxon>Pseudomonadota</taxon>
        <taxon>Alphaproteobacteria</taxon>
        <taxon>Rhodobacterales</taxon>
        <taxon>Roseobacteraceae</taxon>
        <taxon>Lutimaribacter</taxon>
    </lineage>
</organism>
<dbReference type="PROSITE" id="PS00041">
    <property type="entry name" value="HTH_ARAC_FAMILY_1"/>
    <property type="match status" value="1"/>
</dbReference>
<dbReference type="PANTHER" id="PTHR46796:SF12">
    <property type="entry name" value="HTH-TYPE DNA-BINDING TRANSCRIPTIONAL ACTIVATOR EUTR"/>
    <property type="match status" value="1"/>
</dbReference>
<evidence type="ECO:0000256" key="1">
    <source>
        <dbReference type="ARBA" id="ARBA00023015"/>
    </source>
</evidence>
<dbReference type="Proteomes" id="UP000324252">
    <property type="component" value="Unassembled WGS sequence"/>
</dbReference>
<sequence length="333" mass="36106">MIAAAQTGAAPLARHNLFQTDDLDRARAIVARQFCDHRLERASRDAPFAALHNRAAGQALSLNYLCYGADVCIDPGELRGFYLIQIPVAGGAEVANGGDAVTVGRGAGTILNPTRPTRMRWGAGCQKLLIQIERRALNALAADWAGHELPASVLFRTHMDFTTAPGRDWLRRAMACFRAAECGQVFGAARTPAQGLIEEELMLSLLRFQENSAQHFLDRPATGPVPAHVRRARDIIHARLTEEFTMRELAAEAGTSLRNLQVGFAQSHGIGPLQYLRGERLKLARFRLISDGPGARVGDIAAALGFAHLGRFSSAYRAAFGEPPRQTLARGAP</sequence>
<keyword evidence="3" id="KW-0804">Transcription</keyword>
<protein>
    <submittedName>
        <fullName evidence="5">Transcriptional regulator, AraC family</fullName>
    </submittedName>
</protein>
<proteinExistence type="predicted"/>
<evidence type="ECO:0000313" key="6">
    <source>
        <dbReference type="Proteomes" id="UP000324252"/>
    </source>
</evidence>
<keyword evidence="2" id="KW-0238">DNA-binding</keyword>
<dbReference type="Gene3D" id="1.10.10.60">
    <property type="entry name" value="Homeodomain-like"/>
    <property type="match status" value="1"/>
</dbReference>
<keyword evidence="6" id="KW-1185">Reference proteome</keyword>
<dbReference type="InterPro" id="IPR018060">
    <property type="entry name" value="HTH_AraC"/>
</dbReference>
<dbReference type="InterPro" id="IPR009057">
    <property type="entry name" value="Homeodomain-like_sf"/>
</dbReference>
<dbReference type="PROSITE" id="PS01124">
    <property type="entry name" value="HTH_ARAC_FAMILY_2"/>
    <property type="match status" value="1"/>
</dbReference>
<dbReference type="EMBL" id="FQZZ01000001">
    <property type="protein sequence ID" value="SHJ64216.1"/>
    <property type="molecule type" value="Genomic_DNA"/>
</dbReference>
<evidence type="ECO:0000256" key="3">
    <source>
        <dbReference type="ARBA" id="ARBA00023163"/>
    </source>
</evidence>
<evidence type="ECO:0000256" key="2">
    <source>
        <dbReference type="ARBA" id="ARBA00023125"/>
    </source>
</evidence>
<feature type="domain" description="HTH araC/xylS-type" evidence="4">
    <location>
        <begin position="230"/>
        <end position="330"/>
    </location>
</feature>
<dbReference type="InterPro" id="IPR018062">
    <property type="entry name" value="HTH_AraC-typ_CS"/>
</dbReference>
<evidence type="ECO:0000313" key="5">
    <source>
        <dbReference type="EMBL" id="SHJ64216.1"/>
    </source>
</evidence>
<reference evidence="5 6" key="1">
    <citation type="submission" date="2016-11" db="EMBL/GenBank/DDBJ databases">
        <authorList>
            <person name="Varghese N."/>
            <person name="Submissions S."/>
        </authorList>
    </citation>
    <scope>NUCLEOTIDE SEQUENCE [LARGE SCALE GENOMIC DNA]</scope>
    <source>
        <strain evidence="5 6">DSM 29620</strain>
    </source>
</reference>
<dbReference type="OrthoDB" id="9802263at2"/>
<dbReference type="Pfam" id="PF12833">
    <property type="entry name" value="HTH_18"/>
    <property type="match status" value="1"/>
</dbReference>
<dbReference type="InterPro" id="IPR050204">
    <property type="entry name" value="AraC_XylS_family_regulators"/>
</dbReference>
<dbReference type="RefSeq" id="WP_149786246.1">
    <property type="nucleotide sequence ID" value="NZ_FNIO01000001.1"/>
</dbReference>
<dbReference type="GO" id="GO:0003700">
    <property type="term" value="F:DNA-binding transcription factor activity"/>
    <property type="evidence" value="ECO:0007669"/>
    <property type="project" value="InterPro"/>
</dbReference>
<evidence type="ECO:0000259" key="4">
    <source>
        <dbReference type="PROSITE" id="PS01124"/>
    </source>
</evidence>
<accession>A0A1H0AVG1</accession>
<dbReference type="InterPro" id="IPR035418">
    <property type="entry name" value="AraC-bd_2"/>
</dbReference>
<dbReference type="Pfam" id="PF14525">
    <property type="entry name" value="AraC_binding_2"/>
    <property type="match status" value="1"/>
</dbReference>
<dbReference type="GO" id="GO:0043565">
    <property type="term" value="F:sequence-specific DNA binding"/>
    <property type="evidence" value="ECO:0007669"/>
    <property type="project" value="InterPro"/>
</dbReference>
<gene>
    <name evidence="5" type="ORF">SAMN05444142_101896</name>
</gene>
<dbReference type="SUPFAM" id="SSF46689">
    <property type="entry name" value="Homeodomain-like"/>
    <property type="match status" value="2"/>
</dbReference>
<dbReference type="AlphaFoldDB" id="A0A1H0AVG1"/>